<evidence type="ECO:0000313" key="1">
    <source>
        <dbReference type="EMBL" id="JAE25974.1"/>
    </source>
</evidence>
<protein>
    <submittedName>
        <fullName evidence="1">Uncharacterized protein</fullName>
    </submittedName>
</protein>
<name>A0A0A9GRC6_ARUDO</name>
<reference evidence="1" key="1">
    <citation type="submission" date="2014-09" db="EMBL/GenBank/DDBJ databases">
        <authorList>
            <person name="Magalhaes I.L.F."/>
            <person name="Oliveira U."/>
            <person name="Santos F.R."/>
            <person name="Vidigal T.H.D.A."/>
            <person name="Brescovit A.D."/>
            <person name="Santos A.J."/>
        </authorList>
    </citation>
    <scope>NUCLEOTIDE SEQUENCE</scope>
    <source>
        <tissue evidence="1">Shoot tissue taken approximately 20 cm above the soil surface</tissue>
    </source>
</reference>
<reference evidence="1" key="2">
    <citation type="journal article" date="2015" name="Data Brief">
        <title>Shoot transcriptome of the giant reed, Arundo donax.</title>
        <authorList>
            <person name="Barrero R.A."/>
            <person name="Guerrero F.D."/>
            <person name="Moolhuijzen P."/>
            <person name="Goolsby J.A."/>
            <person name="Tidwell J."/>
            <person name="Bellgard S.E."/>
            <person name="Bellgard M.I."/>
        </authorList>
    </citation>
    <scope>NUCLEOTIDE SEQUENCE</scope>
    <source>
        <tissue evidence="1">Shoot tissue taken approximately 20 cm above the soil surface</tissue>
    </source>
</reference>
<accession>A0A0A9GRC6</accession>
<organism evidence="1">
    <name type="scientific">Arundo donax</name>
    <name type="common">Giant reed</name>
    <name type="synonym">Donax arundinaceus</name>
    <dbReference type="NCBI Taxonomy" id="35708"/>
    <lineage>
        <taxon>Eukaryota</taxon>
        <taxon>Viridiplantae</taxon>
        <taxon>Streptophyta</taxon>
        <taxon>Embryophyta</taxon>
        <taxon>Tracheophyta</taxon>
        <taxon>Spermatophyta</taxon>
        <taxon>Magnoliopsida</taxon>
        <taxon>Liliopsida</taxon>
        <taxon>Poales</taxon>
        <taxon>Poaceae</taxon>
        <taxon>PACMAD clade</taxon>
        <taxon>Arundinoideae</taxon>
        <taxon>Arundineae</taxon>
        <taxon>Arundo</taxon>
    </lineage>
</organism>
<proteinExistence type="predicted"/>
<dbReference type="EMBL" id="GBRH01171922">
    <property type="protein sequence ID" value="JAE25974.1"/>
    <property type="molecule type" value="Transcribed_RNA"/>
</dbReference>
<sequence length="11" mass="1256">MRVSGLPPGRW</sequence>